<gene>
    <name evidence="1" type="ORF">BaRGS_00006941</name>
</gene>
<keyword evidence="2" id="KW-1185">Reference proteome</keyword>
<dbReference type="Proteomes" id="UP001519460">
    <property type="component" value="Unassembled WGS sequence"/>
</dbReference>
<accession>A0ABD0LRG3</accession>
<name>A0ABD0LRG3_9CAEN</name>
<comment type="caution">
    <text evidence="1">The sequence shown here is derived from an EMBL/GenBank/DDBJ whole genome shotgun (WGS) entry which is preliminary data.</text>
</comment>
<dbReference type="AlphaFoldDB" id="A0ABD0LRG3"/>
<sequence>MKTQGPWLGHFEVYTTRGSPLKGLTAWEGCQWKLILPTPPSSLVYNDPLHRQRTRGFHLSQFSPIAQGITVAAWSESFCQCLVENLISSVGSAGKHKT</sequence>
<proteinExistence type="predicted"/>
<evidence type="ECO:0000313" key="2">
    <source>
        <dbReference type="Proteomes" id="UP001519460"/>
    </source>
</evidence>
<evidence type="ECO:0000313" key="1">
    <source>
        <dbReference type="EMBL" id="KAK7501855.1"/>
    </source>
</evidence>
<reference evidence="1 2" key="1">
    <citation type="journal article" date="2023" name="Sci. Data">
        <title>Genome assembly of the Korean intertidal mud-creeper Batillaria attramentaria.</title>
        <authorList>
            <person name="Patra A.K."/>
            <person name="Ho P.T."/>
            <person name="Jun S."/>
            <person name="Lee S.J."/>
            <person name="Kim Y."/>
            <person name="Won Y.J."/>
        </authorList>
    </citation>
    <scope>NUCLEOTIDE SEQUENCE [LARGE SCALE GENOMIC DNA]</scope>
    <source>
        <strain evidence="1">Wonlab-2016</strain>
    </source>
</reference>
<dbReference type="EMBL" id="JACVVK020000029">
    <property type="protein sequence ID" value="KAK7501855.1"/>
    <property type="molecule type" value="Genomic_DNA"/>
</dbReference>
<organism evidence="1 2">
    <name type="scientific">Batillaria attramentaria</name>
    <dbReference type="NCBI Taxonomy" id="370345"/>
    <lineage>
        <taxon>Eukaryota</taxon>
        <taxon>Metazoa</taxon>
        <taxon>Spiralia</taxon>
        <taxon>Lophotrochozoa</taxon>
        <taxon>Mollusca</taxon>
        <taxon>Gastropoda</taxon>
        <taxon>Caenogastropoda</taxon>
        <taxon>Sorbeoconcha</taxon>
        <taxon>Cerithioidea</taxon>
        <taxon>Batillariidae</taxon>
        <taxon>Batillaria</taxon>
    </lineage>
</organism>
<protein>
    <submittedName>
        <fullName evidence="1">Uncharacterized protein</fullName>
    </submittedName>
</protein>